<comment type="caution">
    <text evidence="1">The sequence shown here is derived from an EMBL/GenBank/DDBJ whole genome shotgun (WGS) entry which is preliminary data.</text>
</comment>
<reference evidence="1 2" key="1">
    <citation type="journal article" date="2018" name="J. Allergy Clin. Immunol.">
        <title>High-quality assembly of Dermatophagoides pteronyssinus genome and transcriptome reveals a wide range of novel allergens.</title>
        <authorList>
            <person name="Liu X.Y."/>
            <person name="Yang K.Y."/>
            <person name="Wang M.Q."/>
            <person name="Kwok J.S."/>
            <person name="Zeng X."/>
            <person name="Yang Z."/>
            <person name="Xiao X.J."/>
            <person name="Lau C.P."/>
            <person name="Li Y."/>
            <person name="Huang Z.M."/>
            <person name="Ba J.G."/>
            <person name="Yim A.K."/>
            <person name="Ouyang C.Y."/>
            <person name="Ngai S.M."/>
            <person name="Chan T.F."/>
            <person name="Leung E.L."/>
            <person name="Liu L."/>
            <person name="Liu Z.G."/>
            <person name="Tsui S.K."/>
        </authorList>
    </citation>
    <scope>NUCLEOTIDE SEQUENCE [LARGE SCALE GENOMIC DNA]</scope>
    <source>
        <strain evidence="1">Derp</strain>
    </source>
</reference>
<evidence type="ECO:0000313" key="1">
    <source>
        <dbReference type="EMBL" id="KAH9422863.1"/>
    </source>
</evidence>
<proteinExistence type="predicted"/>
<sequence length="124" mass="14560">MKTYFDNNKPPSPQPYYVRAHQMRSGYGLKKKQNSNHKLPLKCRFSKLIVFEMENKENLRMCHDKFSFIILKSLNDLMSKAFSSIPKLRTGSKYCVNLYSKKKWSSLALMFGVLDVNNEKKITK</sequence>
<dbReference type="Proteomes" id="UP000887458">
    <property type="component" value="Unassembled WGS sequence"/>
</dbReference>
<protein>
    <submittedName>
        <fullName evidence="1">Uncharacterized protein</fullName>
    </submittedName>
</protein>
<evidence type="ECO:0000313" key="2">
    <source>
        <dbReference type="Proteomes" id="UP000887458"/>
    </source>
</evidence>
<organism evidence="1 2">
    <name type="scientific">Dermatophagoides pteronyssinus</name>
    <name type="common">European house dust mite</name>
    <dbReference type="NCBI Taxonomy" id="6956"/>
    <lineage>
        <taxon>Eukaryota</taxon>
        <taxon>Metazoa</taxon>
        <taxon>Ecdysozoa</taxon>
        <taxon>Arthropoda</taxon>
        <taxon>Chelicerata</taxon>
        <taxon>Arachnida</taxon>
        <taxon>Acari</taxon>
        <taxon>Acariformes</taxon>
        <taxon>Sarcoptiformes</taxon>
        <taxon>Astigmata</taxon>
        <taxon>Psoroptidia</taxon>
        <taxon>Analgoidea</taxon>
        <taxon>Pyroglyphidae</taxon>
        <taxon>Dermatophagoidinae</taxon>
        <taxon>Dermatophagoides</taxon>
    </lineage>
</organism>
<name>A0ABQ8JJT7_DERPT</name>
<gene>
    <name evidence="1" type="ORF">DERP_008126</name>
</gene>
<keyword evidence="2" id="KW-1185">Reference proteome</keyword>
<accession>A0ABQ8JJT7</accession>
<reference evidence="1 2" key="2">
    <citation type="journal article" date="2022" name="Mol. Biol. Evol.">
        <title>Comparative Genomics Reveals Insights into the Divergent Evolution of Astigmatic Mites and Household Pest Adaptations.</title>
        <authorList>
            <person name="Xiong Q."/>
            <person name="Wan A.T."/>
            <person name="Liu X."/>
            <person name="Fung C.S."/>
            <person name="Xiao X."/>
            <person name="Malainual N."/>
            <person name="Hou J."/>
            <person name="Wang L."/>
            <person name="Wang M."/>
            <person name="Yang K.Y."/>
            <person name="Cui Y."/>
            <person name="Leung E.L."/>
            <person name="Nong W."/>
            <person name="Shin S.K."/>
            <person name="Au S.W."/>
            <person name="Jeong K.Y."/>
            <person name="Chew F.T."/>
            <person name="Hui J.H."/>
            <person name="Leung T.F."/>
            <person name="Tungtrongchitr A."/>
            <person name="Zhong N."/>
            <person name="Liu Z."/>
            <person name="Tsui S.K."/>
        </authorList>
    </citation>
    <scope>NUCLEOTIDE SEQUENCE [LARGE SCALE GENOMIC DNA]</scope>
    <source>
        <strain evidence="1">Derp</strain>
    </source>
</reference>
<dbReference type="EMBL" id="NJHN03000035">
    <property type="protein sequence ID" value="KAH9422863.1"/>
    <property type="molecule type" value="Genomic_DNA"/>
</dbReference>